<evidence type="ECO:0000313" key="1">
    <source>
        <dbReference type="EMBL" id="KAL3572505.1"/>
    </source>
</evidence>
<accession>A0ACC4B246</accession>
<name>A0ACC4B246_POPAL</name>
<comment type="caution">
    <text evidence="1">The sequence shown here is derived from an EMBL/GenBank/DDBJ whole genome shotgun (WGS) entry which is preliminary data.</text>
</comment>
<dbReference type="Proteomes" id="UP000309997">
    <property type="component" value="Unassembled WGS sequence"/>
</dbReference>
<sequence>MAKEAELKKIELKVSVNCCDGCKRKVKKALQGVEGVLKTEIDPLHPKVTVLGNVNPQILIKRLLKTGKQAELWSSGNQNAGKEKKEADMLVEKEKDKSKSECEQTKSPDSCVKVTDKNRETKNGGDGGENKASKDYNETEVSVKSSTPEVVKSENPVPPRPEVDNFRTYNQYCYKVEPYAIALPFYAIPPYTVPPVNPTGFGQEYFLYERPVFQPPVQTPTVRVEDYFSDENTVGCHVIYFELVSVPGFFSMDVRKALLCFTPTSPQEPFWRNPGPQSLLRPRPKVIRITDDLFRDFV</sequence>
<proteinExistence type="predicted"/>
<gene>
    <name evidence="1" type="ORF">D5086_026409</name>
</gene>
<protein>
    <submittedName>
        <fullName evidence="1">Uncharacterized protein</fullName>
    </submittedName>
</protein>
<reference evidence="1 2" key="1">
    <citation type="journal article" date="2024" name="Plant Biotechnol. J.">
        <title>Genome and CRISPR/Cas9 system of a widespread forest tree (Populus alba) in the world.</title>
        <authorList>
            <person name="Liu Y.J."/>
            <person name="Jiang P.F."/>
            <person name="Han X.M."/>
            <person name="Li X.Y."/>
            <person name="Wang H.M."/>
            <person name="Wang Y.J."/>
            <person name="Wang X.X."/>
            <person name="Zeng Q.Y."/>
        </authorList>
    </citation>
    <scope>NUCLEOTIDE SEQUENCE [LARGE SCALE GENOMIC DNA]</scope>
    <source>
        <strain evidence="2">cv. PAL-ZL1</strain>
    </source>
</reference>
<organism evidence="1 2">
    <name type="scientific">Populus alba</name>
    <name type="common">White poplar</name>
    <dbReference type="NCBI Taxonomy" id="43335"/>
    <lineage>
        <taxon>Eukaryota</taxon>
        <taxon>Viridiplantae</taxon>
        <taxon>Streptophyta</taxon>
        <taxon>Embryophyta</taxon>
        <taxon>Tracheophyta</taxon>
        <taxon>Spermatophyta</taxon>
        <taxon>Magnoliopsida</taxon>
        <taxon>eudicotyledons</taxon>
        <taxon>Gunneridae</taxon>
        <taxon>Pentapetalae</taxon>
        <taxon>rosids</taxon>
        <taxon>fabids</taxon>
        <taxon>Malpighiales</taxon>
        <taxon>Salicaceae</taxon>
        <taxon>Saliceae</taxon>
        <taxon>Populus</taxon>
    </lineage>
</organism>
<keyword evidence="2" id="KW-1185">Reference proteome</keyword>
<dbReference type="EMBL" id="RCHU02000014">
    <property type="protein sequence ID" value="KAL3572505.1"/>
    <property type="molecule type" value="Genomic_DNA"/>
</dbReference>
<evidence type="ECO:0000313" key="2">
    <source>
        <dbReference type="Proteomes" id="UP000309997"/>
    </source>
</evidence>